<dbReference type="GeneID" id="72480812"/>
<evidence type="ECO:0000259" key="1">
    <source>
        <dbReference type="Pfam" id="PF00557"/>
    </source>
</evidence>
<sequence>MSFILKTNDEVGLMRKANQLVGATLFELGKHIRPGISTFQLEQLARDFILKHGGTPFFINFLNPLGGSFSVSENYSGHDLNKKTVTLSEGDIISIDCGVSFCGFCGTCSRIFFVGNVSTGLTELVHGIEVALIDAINSTIPGKYICDIGYSIEQVFESLKGVRVRQIFGNSIGQEFAESTRLSFNSKRGKRVLLKNGMCFTINCIVSLEKGYLTQHNISSGFAGNNAQLSLHFKHTFSVGIDHVDILSSFDSIERIDS</sequence>
<feature type="domain" description="Peptidase M24" evidence="1">
    <location>
        <begin position="13"/>
        <end position="207"/>
    </location>
</feature>
<dbReference type="Proteomes" id="UP000887043">
    <property type="component" value="Unassembled WGS sequence"/>
</dbReference>
<organism evidence="2 5">
    <name type="scientific">Segatella bryantii</name>
    <name type="common">Prevotella bryantii</name>
    <dbReference type="NCBI Taxonomy" id="77095"/>
    <lineage>
        <taxon>Bacteria</taxon>
        <taxon>Pseudomonadati</taxon>
        <taxon>Bacteroidota</taxon>
        <taxon>Bacteroidia</taxon>
        <taxon>Bacteroidales</taxon>
        <taxon>Prevotellaceae</taxon>
        <taxon>Segatella</taxon>
    </lineage>
</organism>
<dbReference type="GO" id="GO:0005829">
    <property type="term" value="C:cytosol"/>
    <property type="evidence" value="ECO:0007669"/>
    <property type="project" value="TreeGrafter"/>
</dbReference>
<protein>
    <submittedName>
        <fullName evidence="2">Methionine aminopeptidase</fullName>
    </submittedName>
</protein>
<dbReference type="Pfam" id="PF00557">
    <property type="entry name" value="Peptidase_M24"/>
    <property type="match status" value="1"/>
</dbReference>
<evidence type="ECO:0000313" key="2">
    <source>
        <dbReference type="EMBL" id="GJG28046.1"/>
    </source>
</evidence>
<evidence type="ECO:0000313" key="5">
    <source>
        <dbReference type="Proteomes" id="UP000887043"/>
    </source>
</evidence>
<dbReference type="PANTHER" id="PTHR43330:SF27">
    <property type="entry name" value="METHIONINE AMINOPEPTIDASE"/>
    <property type="match status" value="1"/>
</dbReference>
<name>A0AA37MJ78_SEGBR</name>
<dbReference type="PANTHER" id="PTHR43330">
    <property type="entry name" value="METHIONINE AMINOPEPTIDASE"/>
    <property type="match status" value="1"/>
</dbReference>
<comment type="caution">
    <text evidence="2">The sequence shown here is derived from an EMBL/GenBank/DDBJ whole genome shotgun (WGS) entry which is preliminary data.</text>
</comment>
<keyword evidence="2" id="KW-0031">Aminopeptidase</keyword>
<keyword evidence="2" id="KW-0378">Hydrolase</keyword>
<dbReference type="EMBL" id="BPTR01000001">
    <property type="protein sequence ID" value="GJG28046.1"/>
    <property type="molecule type" value="Genomic_DNA"/>
</dbReference>
<dbReference type="AlphaFoldDB" id="A0AA37MJ78"/>
<dbReference type="Proteomes" id="UP000216189">
    <property type="component" value="Unassembled WGS sequence"/>
</dbReference>
<evidence type="ECO:0000313" key="4">
    <source>
        <dbReference type="Proteomes" id="UP000216189"/>
    </source>
</evidence>
<proteinExistence type="predicted"/>
<gene>
    <name evidence="2" type="primary">map_2</name>
    <name evidence="3" type="ORF">CIK91_02430</name>
    <name evidence="2" type="ORF">PRRU23_17460</name>
</gene>
<dbReference type="SUPFAM" id="SSF55920">
    <property type="entry name" value="Creatinase/aminopeptidase"/>
    <property type="match status" value="1"/>
</dbReference>
<dbReference type="RefSeq" id="WP_006283634.1">
    <property type="nucleotide sequence ID" value="NZ_BPTR01000001.1"/>
</dbReference>
<dbReference type="InterPro" id="IPR000994">
    <property type="entry name" value="Pept_M24"/>
</dbReference>
<accession>A0AA37MJ78</accession>
<reference evidence="2" key="2">
    <citation type="submission" date="2021-08" db="EMBL/GenBank/DDBJ databases">
        <title>Prevotella lacticifex sp. nov., isolated from rumen of cow.</title>
        <authorList>
            <person name="Shinkai T."/>
            <person name="Ikeyama N."/>
            <person name="Kumagai M."/>
            <person name="Ohmori H."/>
            <person name="Sakamoto M."/>
            <person name="Ohkuma M."/>
            <person name="Mitsumori M."/>
        </authorList>
    </citation>
    <scope>NUCLEOTIDE SEQUENCE</scope>
    <source>
        <strain evidence="2">DSM 11371</strain>
    </source>
</reference>
<dbReference type="EMBL" id="NPJF01000020">
    <property type="protein sequence ID" value="OYP56568.1"/>
    <property type="molecule type" value="Genomic_DNA"/>
</dbReference>
<dbReference type="GO" id="GO:0070006">
    <property type="term" value="F:metalloaminopeptidase activity"/>
    <property type="evidence" value="ECO:0007669"/>
    <property type="project" value="TreeGrafter"/>
</dbReference>
<evidence type="ECO:0000313" key="3">
    <source>
        <dbReference type="EMBL" id="OYP56568.1"/>
    </source>
</evidence>
<keyword evidence="2" id="KW-0645">Protease</keyword>
<dbReference type="InterPro" id="IPR036005">
    <property type="entry name" value="Creatinase/aminopeptidase-like"/>
</dbReference>
<dbReference type="Gene3D" id="3.90.230.10">
    <property type="entry name" value="Creatinase/methionine aminopeptidase superfamily"/>
    <property type="match status" value="1"/>
</dbReference>
<keyword evidence="4" id="KW-1185">Reference proteome</keyword>
<reference evidence="3 4" key="1">
    <citation type="submission" date="2017-08" db="EMBL/GenBank/DDBJ databases">
        <title>Comparative genomics of non-oral Prevotella species.</title>
        <authorList>
            <person name="Accetto T."/>
            <person name="Nograsek B."/>
            <person name="Avgustin G."/>
        </authorList>
    </citation>
    <scope>NUCLEOTIDE SEQUENCE [LARGE SCALE GENOMIC DNA]</scope>
    <source>
        <strain evidence="3 4">TC1-1</strain>
    </source>
</reference>